<sequence>MAAPRKYPDELRERAIRLVLDAKAAPDGGGGNVFKRIGEQMGINPETLRGWVKQVEIDNGTRPGTTTDDATRLAELEREVRELRRANAILKSASAFFAAELDRPSR</sequence>
<dbReference type="GO" id="GO:0003677">
    <property type="term" value="F:DNA binding"/>
    <property type="evidence" value="ECO:0007669"/>
    <property type="project" value="InterPro"/>
</dbReference>
<dbReference type="Proteomes" id="UP000198967">
    <property type="component" value="Unassembled WGS sequence"/>
</dbReference>
<keyword evidence="3" id="KW-1185">Reference proteome</keyword>
<evidence type="ECO:0000313" key="1">
    <source>
        <dbReference type="EMBL" id="SDG33637.1"/>
    </source>
</evidence>
<dbReference type="Pfam" id="PF01527">
    <property type="entry name" value="HTH_Tnp_1"/>
    <property type="match status" value="1"/>
</dbReference>
<dbReference type="SUPFAM" id="SSF46689">
    <property type="entry name" value="Homeodomain-like"/>
    <property type="match status" value="1"/>
</dbReference>
<dbReference type="Gene3D" id="1.10.10.10">
    <property type="entry name" value="Winged helix-like DNA-binding domain superfamily/Winged helix DNA-binding domain"/>
    <property type="match status" value="1"/>
</dbReference>
<evidence type="ECO:0000313" key="2">
    <source>
        <dbReference type="EMBL" id="SDH72400.1"/>
    </source>
</evidence>
<protein>
    <submittedName>
        <fullName evidence="1">Transposase and inactivated derivatives</fullName>
    </submittedName>
</protein>
<dbReference type="GO" id="GO:0006313">
    <property type="term" value="P:DNA transposition"/>
    <property type="evidence" value="ECO:0007669"/>
    <property type="project" value="InterPro"/>
</dbReference>
<dbReference type="InterPro" id="IPR002514">
    <property type="entry name" value="Transposase_8"/>
</dbReference>
<dbReference type="InterPro" id="IPR036388">
    <property type="entry name" value="WH-like_DNA-bd_sf"/>
</dbReference>
<proteinExistence type="predicted"/>
<accession>A0A1G7TE63</accession>
<dbReference type="AlphaFoldDB" id="A0A1G7TE63"/>
<reference evidence="1 3" key="1">
    <citation type="submission" date="2016-10" db="EMBL/GenBank/DDBJ databases">
        <authorList>
            <person name="de Groot N.N."/>
        </authorList>
    </citation>
    <scope>NUCLEOTIDE SEQUENCE [LARGE SCALE GENOMIC DNA]</scope>
    <source>
        <strain evidence="1 3">CGMCC 4.3143</strain>
    </source>
</reference>
<name>A0A1G7TE63_PSEOR</name>
<gene>
    <name evidence="1" type="ORF">SAMN05216377_1113</name>
    <name evidence="2" type="ORF">SAMN05216377_1423</name>
</gene>
<organism evidence="1 3">
    <name type="scientific">Pseudonocardia oroxyli</name>
    <dbReference type="NCBI Taxonomy" id="366584"/>
    <lineage>
        <taxon>Bacteria</taxon>
        <taxon>Bacillati</taxon>
        <taxon>Actinomycetota</taxon>
        <taxon>Actinomycetes</taxon>
        <taxon>Pseudonocardiales</taxon>
        <taxon>Pseudonocardiaceae</taxon>
        <taxon>Pseudonocardia</taxon>
    </lineage>
</organism>
<dbReference type="EMBL" id="FNBE01000011">
    <property type="protein sequence ID" value="SDG33637.1"/>
    <property type="molecule type" value="Genomic_DNA"/>
</dbReference>
<evidence type="ECO:0000313" key="3">
    <source>
        <dbReference type="Proteomes" id="UP000198967"/>
    </source>
</evidence>
<dbReference type="STRING" id="366584.SAMN05216377_1113"/>
<dbReference type="GO" id="GO:0004803">
    <property type="term" value="F:transposase activity"/>
    <property type="evidence" value="ECO:0007669"/>
    <property type="project" value="InterPro"/>
</dbReference>
<dbReference type="InterPro" id="IPR009057">
    <property type="entry name" value="Homeodomain-like_sf"/>
</dbReference>
<dbReference type="EMBL" id="FNBE01000042">
    <property type="protein sequence ID" value="SDH72400.1"/>
    <property type="molecule type" value="Genomic_DNA"/>
</dbReference>